<proteinExistence type="predicted"/>
<evidence type="ECO:0000259" key="1">
    <source>
        <dbReference type="Pfam" id="PF24986"/>
    </source>
</evidence>
<feature type="domain" description="Ribosome maturation factor RimM PRC barrel" evidence="1">
    <location>
        <begin position="1"/>
        <end position="64"/>
    </location>
</feature>
<dbReference type="SUPFAM" id="SSF50346">
    <property type="entry name" value="PRC-barrel domain"/>
    <property type="match status" value="1"/>
</dbReference>
<dbReference type="InterPro" id="IPR011033">
    <property type="entry name" value="PRC_barrel-like_sf"/>
</dbReference>
<organism evidence="2 3">
    <name type="scientific">Candidatus Amphirhobacter heronislandensis</name>
    <dbReference type="NCBI Taxonomy" id="1732024"/>
    <lineage>
        <taxon>Bacteria</taxon>
        <taxon>Pseudomonadati</taxon>
        <taxon>Pseudomonadota</taxon>
        <taxon>Gammaproteobacteria</taxon>
        <taxon>Candidatus Tethybacterales</taxon>
        <taxon>Candidatus Tethybacteraceae</taxon>
        <taxon>Candidatus Amphirhobacter</taxon>
    </lineage>
</organism>
<keyword evidence="3" id="KW-1185">Reference proteome</keyword>
<dbReference type="AlphaFoldDB" id="A0A930UF07"/>
<protein>
    <submittedName>
        <fullName evidence="2">Ribosome maturation factor RimM</fullName>
    </submittedName>
</protein>
<gene>
    <name evidence="2" type="ORF">ISN26_00470</name>
</gene>
<dbReference type="EMBL" id="JADHEI010000009">
    <property type="protein sequence ID" value="MBF2734566.1"/>
    <property type="molecule type" value="Genomic_DNA"/>
</dbReference>
<dbReference type="Proteomes" id="UP000604381">
    <property type="component" value="Unassembled WGS sequence"/>
</dbReference>
<sequence>LIGLAVEGEDGERLGTVAGIAENRASALLEVNAADGPPLLIPLVDRYVAAVDLEQGLVRTRWRADY</sequence>
<reference evidence="2" key="1">
    <citation type="submission" date="2020-10" db="EMBL/GenBank/DDBJ databases">
        <title>An improved Amphimedon queenslandica hologenome assembly reveals how three proteobacterial symbionts can extend the metabolic phenotypic of their marine sponge host.</title>
        <authorList>
            <person name="Degnan B."/>
            <person name="Degnan S."/>
            <person name="Xiang X."/>
        </authorList>
    </citation>
    <scope>NUCLEOTIDE SEQUENCE</scope>
    <source>
        <strain evidence="2">AqS2</strain>
    </source>
</reference>
<evidence type="ECO:0000313" key="3">
    <source>
        <dbReference type="Proteomes" id="UP000604381"/>
    </source>
</evidence>
<comment type="caution">
    <text evidence="2">The sequence shown here is derived from an EMBL/GenBank/DDBJ whole genome shotgun (WGS) entry which is preliminary data.</text>
</comment>
<dbReference type="InterPro" id="IPR056792">
    <property type="entry name" value="PRC_RimM"/>
</dbReference>
<dbReference type="Pfam" id="PF24986">
    <property type="entry name" value="PRC_RimM"/>
    <property type="match status" value="1"/>
</dbReference>
<accession>A0A930UF07</accession>
<name>A0A930UF07_9GAMM</name>
<evidence type="ECO:0000313" key="2">
    <source>
        <dbReference type="EMBL" id="MBF2734566.1"/>
    </source>
</evidence>
<dbReference type="Gene3D" id="2.30.30.240">
    <property type="entry name" value="PRC-barrel domain"/>
    <property type="match status" value="1"/>
</dbReference>
<feature type="non-terminal residue" evidence="2">
    <location>
        <position position="1"/>
    </location>
</feature>